<feature type="domain" description="HAT C-terminal dimerisation" evidence="1">
    <location>
        <begin position="515"/>
        <end position="569"/>
    </location>
</feature>
<evidence type="ECO:0000259" key="1">
    <source>
        <dbReference type="Pfam" id="PF05699"/>
    </source>
</evidence>
<dbReference type="PANTHER" id="PTHR37162">
    <property type="entry name" value="HAT FAMILY DIMERISATION DOMAINCONTAINING PROTEIN-RELATED"/>
    <property type="match status" value="1"/>
</dbReference>
<organism evidence="2 3">
    <name type="scientific">Psylliodes chrysocephalus</name>
    <dbReference type="NCBI Taxonomy" id="3402493"/>
    <lineage>
        <taxon>Eukaryota</taxon>
        <taxon>Metazoa</taxon>
        <taxon>Ecdysozoa</taxon>
        <taxon>Arthropoda</taxon>
        <taxon>Hexapoda</taxon>
        <taxon>Insecta</taxon>
        <taxon>Pterygota</taxon>
        <taxon>Neoptera</taxon>
        <taxon>Endopterygota</taxon>
        <taxon>Coleoptera</taxon>
        <taxon>Polyphaga</taxon>
        <taxon>Cucujiformia</taxon>
        <taxon>Chrysomeloidea</taxon>
        <taxon>Chrysomelidae</taxon>
        <taxon>Galerucinae</taxon>
        <taxon>Alticini</taxon>
        <taxon>Psylliodes</taxon>
    </lineage>
</organism>
<dbReference type="Pfam" id="PF05699">
    <property type="entry name" value="Dimer_Tnp_hAT"/>
    <property type="match status" value="1"/>
</dbReference>
<name>A0A9P0GEP7_9CUCU</name>
<reference evidence="2" key="1">
    <citation type="submission" date="2022-01" db="EMBL/GenBank/DDBJ databases">
        <authorList>
            <person name="King R."/>
        </authorList>
    </citation>
    <scope>NUCLEOTIDE SEQUENCE</scope>
</reference>
<gene>
    <name evidence="2" type="ORF">PSYICH_LOCUS6895</name>
</gene>
<protein>
    <recommendedName>
        <fullName evidence="1">HAT C-terminal dimerisation domain-containing protein</fullName>
    </recommendedName>
</protein>
<dbReference type="InterPro" id="IPR008906">
    <property type="entry name" value="HATC_C_dom"/>
</dbReference>
<proteinExistence type="predicted"/>
<dbReference type="AlphaFoldDB" id="A0A9P0GEP7"/>
<dbReference type="OrthoDB" id="6783358at2759"/>
<dbReference type="EMBL" id="OV651814">
    <property type="protein sequence ID" value="CAH1107090.1"/>
    <property type="molecule type" value="Genomic_DNA"/>
</dbReference>
<dbReference type="GO" id="GO:0046983">
    <property type="term" value="F:protein dimerization activity"/>
    <property type="evidence" value="ECO:0007669"/>
    <property type="project" value="InterPro"/>
</dbReference>
<dbReference type="Proteomes" id="UP001153636">
    <property type="component" value="Chromosome 2"/>
</dbReference>
<dbReference type="SUPFAM" id="SSF53098">
    <property type="entry name" value="Ribonuclease H-like"/>
    <property type="match status" value="1"/>
</dbReference>
<evidence type="ECO:0000313" key="2">
    <source>
        <dbReference type="EMBL" id="CAH1107090.1"/>
    </source>
</evidence>
<dbReference type="PANTHER" id="PTHR37162:SF1">
    <property type="entry name" value="BED-TYPE DOMAIN-CONTAINING PROTEIN"/>
    <property type="match status" value="1"/>
</dbReference>
<evidence type="ECO:0000313" key="3">
    <source>
        <dbReference type="Proteomes" id="UP001153636"/>
    </source>
</evidence>
<sequence>MSSSSSSSENSEIRKPRKKIHMEKMFKTYWLDDSTFKPWLLADNSSKYKARCKVCNVSINSGKSELQKHAATRKHVNKMKTIKETKNIVQMIEAKKDNMHDSTEIFADSKTCQGLSLKQTKCTELIRNVLCIKETNDLVSDLKKTRFSILIDESTDIVDSKCLAVLVRYSKLGKIKTRLLELIQVDARDLGATHLYGTFKACLEKHEIPLKNIVGVACDGASVMVGKHSFFQLLQNDISHVILLRCICHSAALVASHACSFLPRSAEELLRSVYSYVSGSAKRSAQLQEMQEFFREKKHKMLKLATTRWLRRYECISRVLENWIPLEHYFTIAVHEDKLKSAEIILSELKNVYTKAYLLFLKYTLKLFNTFNTLFQNRKPLIHVLYSECMSLMRQLCRNYVQSAVLAKEDLSELNLKNPRIFLPLEEIYLGPECTELLKTTPPEGREVFIKNCLNFYIEELIKKFGSIINVDKTDLEIEWRSFCDLFSDLQVTRLKSLEVDEMWLEICSKKRFDETLAFPNLSQLANVLLVLPHSNAEAERIFSVVTDTKTKKRNRLAEKSLNSLCVFRSSLQDMGNDVVQYQITEDHLKLHNVKMYTFKNKNV</sequence>
<accession>A0A9P0GEP7</accession>
<keyword evidence="3" id="KW-1185">Reference proteome</keyword>
<dbReference type="InterPro" id="IPR012337">
    <property type="entry name" value="RNaseH-like_sf"/>
</dbReference>